<dbReference type="InterPro" id="IPR016169">
    <property type="entry name" value="FAD-bd_PCMH_sub2"/>
</dbReference>
<name>A0A5H2XUL2_PRUDU</name>
<accession>A0A5H2XUL2</accession>
<sequence length="60" mass="6496">MYYRIWEKSKVHGFPAGVCETVGAGGHISGGGYGNMLRSMALLSVDNVLMLRLLMFSEGS</sequence>
<evidence type="ECO:0000313" key="1">
    <source>
        <dbReference type="EMBL" id="BBN67791.1"/>
    </source>
</evidence>
<organism evidence="1">
    <name type="scientific">Prunus dulcis</name>
    <name type="common">Almond</name>
    <name type="synonym">Amygdalus dulcis</name>
    <dbReference type="NCBI Taxonomy" id="3755"/>
    <lineage>
        <taxon>Eukaryota</taxon>
        <taxon>Viridiplantae</taxon>
        <taxon>Streptophyta</taxon>
        <taxon>Embryophyta</taxon>
        <taxon>Tracheophyta</taxon>
        <taxon>Spermatophyta</taxon>
        <taxon>Magnoliopsida</taxon>
        <taxon>eudicotyledons</taxon>
        <taxon>Gunneridae</taxon>
        <taxon>Pentapetalae</taxon>
        <taxon>rosids</taxon>
        <taxon>fabids</taxon>
        <taxon>Rosales</taxon>
        <taxon>Rosaceae</taxon>
        <taxon>Amygdaloideae</taxon>
        <taxon>Amygdaleae</taxon>
        <taxon>Prunus</taxon>
    </lineage>
</organism>
<dbReference type="AlphaFoldDB" id="A0A5H2XUL2"/>
<protein>
    <submittedName>
        <fullName evidence="1">FAD-binding Berberine family protein</fullName>
    </submittedName>
</protein>
<dbReference type="EMBL" id="AP020523">
    <property type="protein sequence ID" value="BBN67791.1"/>
    <property type="molecule type" value="Genomic_DNA"/>
</dbReference>
<gene>
    <name evidence="1" type="ORF">Prudu_186S000300</name>
</gene>
<proteinExistence type="predicted"/>
<dbReference type="PANTHER" id="PTHR32448">
    <property type="entry name" value="OS08G0158400 PROTEIN"/>
    <property type="match status" value="1"/>
</dbReference>
<dbReference type="Gene3D" id="3.30.465.10">
    <property type="match status" value="1"/>
</dbReference>
<reference evidence="1" key="1">
    <citation type="journal article" date="2019" name="Science">
        <title>Mutation of a bHLH transcription factor allowed almond domestication.</title>
        <authorList>
            <person name="Sanchez-Perez R."/>
            <person name="Pavan S."/>
            <person name="Mazzeo R."/>
            <person name="Moldovan C."/>
            <person name="Aiese Cigliano R."/>
            <person name="Del Cueto J."/>
            <person name="Ricciardi F."/>
            <person name="Lotti C."/>
            <person name="Ricciardi L."/>
            <person name="Dicenta F."/>
            <person name="Lopez-Marques R.L."/>
            <person name="Lindberg Moller B."/>
        </authorList>
    </citation>
    <scope>NUCLEOTIDE SEQUENCE</scope>
</reference>